<dbReference type="SUPFAM" id="SSF46785">
    <property type="entry name" value="Winged helix' DNA-binding domain"/>
    <property type="match status" value="1"/>
</dbReference>
<gene>
    <name evidence="1" type="ordered locus">Nther_0361</name>
</gene>
<dbReference type="InterPro" id="IPR036390">
    <property type="entry name" value="WH_DNA-bd_sf"/>
</dbReference>
<dbReference type="KEGG" id="nth:Nther_0361"/>
<accession>B2A5C4</accession>
<dbReference type="InterPro" id="IPR036388">
    <property type="entry name" value="WH-like_DNA-bd_sf"/>
</dbReference>
<protein>
    <recommendedName>
        <fullName evidence="3">YjcQ protein</fullName>
    </recommendedName>
</protein>
<dbReference type="Pfam" id="PF09639">
    <property type="entry name" value="YjcQ"/>
    <property type="match status" value="1"/>
</dbReference>
<dbReference type="Gene3D" id="1.10.10.10">
    <property type="entry name" value="Winged helix-like DNA-binding domain superfamily/Winged helix DNA-binding domain"/>
    <property type="match status" value="1"/>
</dbReference>
<dbReference type="HOGENOM" id="CLU_144030_0_0_9"/>
<dbReference type="AlphaFoldDB" id="B2A5C4"/>
<organism evidence="1 2">
    <name type="scientific">Natranaerobius thermophilus (strain ATCC BAA-1301 / DSM 18059 / JW/NM-WN-LF)</name>
    <dbReference type="NCBI Taxonomy" id="457570"/>
    <lineage>
        <taxon>Bacteria</taxon>
        <taxon>Bacillati</taxon>
        <taxon>Bacillota</taxon>
        <taxon>Clostridia</taxon>
        <taxon>Natranaerobiales</taxon>
        <taxon>Natranaerobiaceae</taxon>
        <taxon>Natranaerobius</taxon>
    </lineage>
</organism>
<evidence type="ECO:0008006" key="3">
    <source>
        <dbReference type="Google" id="ProtNLM"/>
    </source>
</evidence>
<proteinExistence type="predicted"/>
<dbReference type="InterPro" id="IPR018597">
    <property type="entry name" value="Phage_Tuc2009_YjcQ"/>
</dbReference>
<dbReference type="InParanoid" id="B2A5C4"/>
<dbReference type="STRING" id="457570.Nther_0361"/>
<evidence type="ECO:0000313" key="1">
    <source>
        <dbReference type="EMBL" id="ACB83958.1"/>
    </source>
</evidence>
<name>B2A5C4_NATTJ</name>
<dbReference type="Proteomes" id="UP000001683">
    <property type="component" value="Chromosome"/>
</dbReference>
<keyword evidence="2" id="KW-1185">Reference proteome</keyword>
<dbReference type="eggNOG" id="ENOG50331DM">
    <property type="taxonomic scope" value="Bacteria"/>
</dbReference>
<reference evidence="1 2" key="1">
    <citation type="submission" date="2008-04" db="EMBL/GenBank/DDBJ databases">
        <title>Complete sequence of chromosome of Natranaerobius thermophilus JW/NM-WN-LF.</title>
        <authorList>
            <consortium name="US DOE Joint Genome Institute"/>
            <person name="Copeland A."/>
            <person name="Lucas S."/>
            <person name="Lapidus A."/>
            <person name="Glavina del Rio T."/>
            <person name="Dalin E."/>
            <person name="Tice H."/>
            <person name="Bruce D."/>
            <person name="Goodwin L."/>
            <person name="Pitluck S."/>
            <person name="Chertkov O."/>
            <person name="Brettin T."/>
            <person name="Detter J.C."/>
            <person name="Han C."/>
            <person name="Kuske C.R."/>
            <person name="Schmutz J."/>
            <person name="Larimer F."/>
            <person name="Land M."/>
            <person name="Hauser L."/>
            <person name="Kyrpides N."/>
            <person name="Lykidis A."/>
            <person name="Mesbah N.M."/>
            <person name="Wiegel J."/>
        </authorList>
    </citation>
    <scope>NUCLEOTIDE SEQUENCE [LARGE SCALE GENOMIC DNA]</scope>
    <source>
        <strain evidence="2">ATCC BAA-1301 / DSM 18059 / JW/NM-WN-LF</strain>
    </source>
</reference>
<reference evidence="1 2" key="2">
    <citation type="journal article" date="2011" name="J. Bacteriol.">
        <title>Complete genome sequence of the anaerobic, halophilic alkalithermophile Natranaerobius thermophilus JW/NM-WN-LF.</title>
        <authorList>
            <person name="Zhao B."/>
            <person name="Mesbah N.M."/>
            <person name="Dalin E."/>
            <person name="Goodwin L."/>
            <person name="Nolan M."/>
            <person name="Pitluck S."/>
            <person name="Chertkov O."/>
            <person name="Brettin T.S."/>
            <person name="Han J."/>
            <person name="Larimer F.W."/>
            <person name="Land M.L."/>
            <person name="Hauser L."/>
            <person name="Kyrpides N."/>
            <person name="Wiegel J."/>
        </authorList>
    </citation>
    <scope>NUCLEOTIDE SEQUENCE [LARGE SCALE GENOMIC DNA]</scope>
    <source>
        <strain evidence="2">ATCC BAA-1301 / DSM 18059 / JW/NM-WN-LF</strain>
    </source>
</reference>
<sequence length="110" mass="12595">MSAKETMDIIFQILERLEKAMDEEQFNWEKEISHEALDISETRWTLIIEMMEENNLIKGLNIDRGAKGDISISIHSPRIRLQGLNFLIENSQTAKVINAAKLLKDTVPGL</sequence>
<dbReference type="RefSeq" id="WP_012446846.1">
    <property type="nucleotide sequence ID" value="NC_010718.1"/>
</dbReference>
<dbReference type="OrthoDB" id="1867478at2"/>
<dbReference type="EMBL" id="CP001034">
    <property type="protein sequence ID" value="ACB83958.1"/>
    <property type="molecule type" value="Genomic_DNA"/>
</dbReference>
<evidence type="ECO:0000313" key="2">
    <source>
        <dbReference type="Proteomes" id="UP000001683"/>
    </source>
</evidence>